<dbReference type="RefSeq" id="WP_203909238.1">
    <property type="nucleotide sequence ID" value="NZ_BONY01000018.1"/>
</dbReference>
<keyword evidence="3" id="KW-1185">Reference proteome</keyword>
<proteinExistence type="predicted"/>
<reference evidence="2" key="1">
    <citation type="submission" date="2021-01" db="EMBL/GenBank/DDBJ databases">
        <title>Whole genome shotgun sequence of Rhizocola hellebori NBRC 109834.</title>
        <authorList>
            <person name="Komaki H."/>
            <person name="Tamura T."/>
        </authorList>
    </citation>
    <scope>NUCLEOTIDE SEQUENCE</scope>
    <source>
        <strain evidence="2">NBRC 109834</strain>
    </source>
</reference>
<dbReference type="Proteomes" id="UP000612899">
    <property type="component" value="Unassembled WGS sequence"/>
</dbReference>
<feature type="chain" id="PRO_5035223196" description="Secreted protein" evidence="1">
    <location>
        <begin position="29"/>
        <end position="222"/>
    </location>
</feature>
<protein>
    <recommendedName>
        <fullName evidence="4">Secreted protein</fullName>
    </recommendedName>
</protein>
<organism evidence="2 3">
    <name type="scientific">Rhizocola hellebori</name>
    <dbReference type="NCBI Taxonomy" id="1392758"/>
    <lineage>
        <taxon>Bacteria</taxon>
        <taxon>Bacillati</taxon>
        <taxon>Actinomycetota</taxon>
        <taxon>Actinomycetes</taxon>
        <taxon>Micromonosporales</taxon>
        <taxon>Micromonosporaceae</taxon>
        <taxon>Rhizocola</taxon>
    </lineage>
</organism>
<comment type="caution">
    <text evidence="2">The sequence shown here is derived from an EMBL/GenBank/DDBJ whole genome shotgun (WGS) entry which is preliminary data.</text>
</comment>
<feature type="signal peptide" evidence="1">
    <location>
        <begin position="1"/>
        <end position="28"/>
    </location>
</feature>
<evidence type="ECO:0000256" key="1">
    <source>
        <dbReference type="SAM" id="SignalP"/>
    </source>
</evidence>
<accession>A0A8J3Q7Q1</accession>
<gene>
    <name evidence="2" type="ORF">Rhe02_34530</name>
</gene>
<dbReference type="AlphaFoldDB" id="A0A8J3Q7Q1"/>
<dbReference type="EMBL" id="BONY01000018">
    <property type="protein sequence ID" value="GIH05386.1"/>
    <property type="molecule type" value="Genomic_DNA"/>
</dbReference>
<evidence type="ECO:0000313" key="3">
    <source>
        <dbReference type="Proteomes" id="UP000612899"/>
    </source>
</evidence>
<sequence>MKAYRKAGGLVLGLSALLFTLTPATVSAAGTDGHNRGAQATNAPTTISAPGAVAPDSCLHIQQLNPDEQKYRTVSNIPFTYTDAAFGVNVWFDVACGDLFFTVPPGRQALVDLTAVAELDCQGPAGGGGWCGGRFLINGLPLPWPDNTGRPDSYAWDSAIGGAVDWQANTLAQEYVARCDNQTAPCGYKVQLQSALLSGSTSVWIDDLTTRVDVTIGPVSVV</sequence>
<evidence type="ECO:0000313" key="2">
    <source>
        <dbReference type="EMBL" id="GIH05386.1"/>
    </source>
</evidence>
<name>A0A8J3Q7Q1_9ACTN</name>
<keyword evidence="1" id="KW-0732">Signal</keyword>
<evidence type="ECO:0008006" key="4">
    <source>
        <dbReference type="Google" id="ProtNLM"/>
    </source>
</evidence>